<feature type="signal peptide" evidence="2">
    <location>
        <begin position="1"/>
        <end position="31"/>
    </location>
</feature>
<accession>K9UBU2</accession>
<evidence type="ECO:0000313" key="3">
    <source>
        <dbReference type="EMBL" id="AFY91689.1"/>
    </source>
</evidence>
<name>K9UBU2_CHAP6</name>
<dbReference type="AlphaFoldDB" id="K9UBU2"/>
<keyword evidence="2" id="KW-0732">Signal</keyword>
<dbReference type="HOGENOM" id="CLU_2060400_0_0_3"/>
<organism evidence="3 4">
    <name type="scientific">Chamaesiphon minutus (strain ATCC 27169 / PCC 6605)</name>
    <dbReference type="NCBI Taxonomy" id="1173020"/>
    <lineage>
        <taxon>Bacteria</taxon>
        <taxon>Bacillati</taxon>
        <taxon>Cyanobacteriota</taxon>
        <taxon>Cyanophyceae</taxon>
        <taxon>Gomontiellales</taxon>
        <taxon>Chamaesiphonaceae</taxon>
        <taxon>Chamaesiphon</taxon>
    </lineage>
</organism>
<evidence type="ECO:0000313" key="4">
    <source>
        <dbReference type="Proteomes" id="UP000010366"/>
    </source>
</evidence>
<proteinExistence type="predicted"/>
<dbReference type="EMBL" id="CP003600">
    <property type="protein sequence ID" value="AFY91689.1"/>
    <property type="molecule type" value="Genomic_DNA"/>
</dbReference>
<evidence type="ECO:0000256" key="1">
    <source>
        <dbReference type="SAM" id="MobiDB-lite"/>
    </source>
</evidence>
<dbReference type="RefSeq" id="WP_015157883.1">
    <property type="nucleotide sequence ID" value="NC_019697.1"/>
</dbReference>
<feature type="compositionally biased region" description="Gly residues" evidence="1">
    <location>
        <begin position="102"/>
        <end position="117"/>
    </location>
</feature>
<gene>
    <name evidence="3" type="ORF">Cha6605_0392</name>
</gene>
<keyword evidence="4" id="KW-1185">Reference proteome</keyword>
<feature type="chain" id="PRO_5003936337" evidence="2">
    <location>
        <begin position="32"/>
        <end position="127"/>
    </location>
</feature>
<reference evidence="3 4" key="1">
    <citation type="submission" date="2012-05" db="EMBL/GenBank/DDBJ databases">
        <title>Finished chromosome of genome of Chamaesiphon sp. PCC 6605.</title>
        <authorList>
            <consortium name="US DOE Joint Genome Institute"/>
            <person name="Gugger M."/>
            <person name="Coursin T."/>
            <person name="Rippka R."/>
            <person name="Tandeau De Marsac N."/>
            <person name="Huntemann M."/>
            <person name="Wei C.-L."/>
            <person name="Han J."/>
            <person name="Detter J.C."/>
            <person name="Han C."/>
            <person name="Tapia R."/>
            <person name="Chen A."/>
            <person name="Kyrpides N."/>
            <person name="Mavromatis K."/>
            <person name="Markowitz V."/>
            <person name="Szeto E."/>
            <person name="Ivanova N."/>
            <person name="Pagani I."/>
            <person name="Pati A."/>
            <person name="Goodwin L."/>
            <person name="Nordberg H.P."/>
            <person name="Cantor M.N."/>
            <person name="Hua S.X."/>
            <person name="Woyke T."/>
            <person name="Kerfeld C.A."/>
        </authorList>
    </citation>
    <scope>NUCLEOTIDE SEQUENCE [LARGE SCALE GENOMIC DNA]</scope>
    <source>
        <strain evidence="4">ATCC 27169 / PCC 6605</strain>
    </source>
</reference>
<sequence length="127" mass="12558">MSTLPSKLLFASLISSATLFGTFAIGSVAQADVVSNCTIPASVSCNISSSKGIKSVKIQTQGSSGPVYIVNKSYPNCPNSVTVGWDSAYQVSDKEIVECSGVSGGGSGGGSGSGSGSDSGKPGRLKG</sequence>
<evidence type="ECO:0000256" key="2">
    <source>
        <dbReference type="SAM" id="SignalP"/>
    </source>
</evidence>
<dbReference type="Proteomes" id="UP000010366">
    <property type="component" value="Chromosome"/>
</dbReference>
<protein>
    <submittedName>
        <fullName evidence="3">Uncharacterized protein</fullName>
    </submittedName>
</protein>
<dbReference type="KEGG" id="cmp:Cha6605_0392"/>
<dbReference type="eggNOG" id="ENOG503368Q">
    <property type="taxonomic scope" value="Bacteria"/>
</dbReference>
<feature type="region of interest" description="Disordered" evidence="1">
    <location>
        <begin position="100"/>
        <end position="127"/>
    </location>
</feature>